<evidence type="ECO:0000313" key="1">
    <source>
        <dbReference type="EMBL" id="GAA3898834.1"/>
    </source>
</evidence>
<dbReference type="EMBL" id="BAAAZA010000041">
    <property type="protein sequence ID" value="GAA3898834.1"/>
    <property type="molecule type" value="Genomic_DNA"/>
</dbReference>
<sequence>MGDGSQGVVEAKLKRLRLVSPVPLVFLLCLGTSLATKEELAANRRKQLTEPHVLRRTTS</sequence>
<name>A0ABP7LDC7_9ACTN</name>
<accession>A0ABP7LDC7</accession>
<dbReference type="Proteomes" id="UP001501563">
    <property type="component" value="Unassembled WGS sequence"/>
</dbReference>
<reference evidence="2" key="1">
    <citation type="journal article" date="2019" name="Int. J. Syst. Evol. Microbiol.">
        <title>The Global Catalogue of Microorganisms (GCM) 10K type strain sequencing project: providing services to taxonomists for standard genome sequencing and annotation.</title>
        <authorList>
            <consortium name="The Broad Institute Genomics Platform"/>
            <consortium name="The Broad Institute Genome Sequencing Center for Infectious Disease"/>
            <person name="Wu L."/>
            <person name="Ma J."/>
        </authorList>
    </citation>
    <scope>NUCLEOTIDE SEQUENCE [LARGE SCALE GENOMIC DNA]</scope>
    <source>
        <strain evidence="2">JCM 16578</strain>
    </source>
</reference>
<proteinExistence type="predicted"/>
<organism evidence="1 2">
    <name type="scientific">Streptomyces lannensis</name>
    <dbReference type="NCBI Taxonomy" id="766498"/>
    <lineage>
        <taxon>Bacteria</taxon>
        <taxon>Bacillati</taxon>
        <taxon>Actinomycetota</taxon>
        <taxon>Actinomycetes</taxon>
        <taxon>Kitasatosporales</taxon>
        <taxon>Streptomycetaceae</taxon>
        <taxon>Streptomyces</taxon>
    </lineage>
</organism>
<protein>
    <submittedName>
        <fullName evidence="1">Uncharacterized protein</fullName>
    </submittedName>
</protein>
<gene>
    <name evidence="1" type="ORF">GCM10022207_79160</name>
</gene>
<comment type="caution">
    <text evidence="1">The sequence shown here is derived from an EMBL/GenBank/DDBJ whole genome shotgun (WGS) entry which is preliminary data.</text>
</comment>
<keyword evidence="2" id="KW-1185">Reference proteome</keyword>
<evidence type="ECO:0000313" key="2">
    <source>
        <dbReference type="Proteomes" id="UP001501563"/>
    </source>
</evidence>